<evidence type="ECO:0000259" key="4">
    <source>
        <dbReference type="PROSITE" id="PS50114"/>
    </source>
</evidence>
<feature type="compositionally biased region" description="Polar residues" evidence="3">
    <location>
        <begin position="616"/>
        <end position="633"/>
    </location>
</feature>
<dbReference type="GO" id="GO:0030466">
    <property type="term" value="P:silent mating-type cassette heterochromatin formation"/>
    <property type="evidence" value="ECO:0007669"/>
    <property type="project" value="TreeGrafter"/>
</dbReference>
<feature type="compositionally biased region" description="Low complexity" evidence="3">
    <location>
        <begin position="517"/>
        <end position="529"/>
    </location>
</feature>
<feature type="compositionally biased region" description="Basic and acidic residues" evidence="3">
    <location>
        <begin position="577"/>
        <end position="586"/>
    </location>
</feature>
<feature type="compositionally biased region" description="Polar residues" evidence="3">
    <location>
        <begin position="649"/>
        <end position="663"/>
    </location>
</feature>
<dbReference type="GO" id="GO:0043565">
    <property type="term" value="F:sequence-specific DNA binding"/>
    <property type="evidence" value="ECO:0007669"/>
    <property type="project" value="InterPro"/>
</dbReference>
<dbReference type="GO" id="GO:0000183">
    <property type="term" value="P:rDNA heterochromatin formation"/>
    <property type="evidence" value="ECO:0007669"/>
    <property type="project" value="TreeGrafter"/>
</dbReference>
<dbReference type="Pfam" id="PF25823">
    <property type="entry name" value="Ams2-SPT21_N"/>
    <property type="match status" value="1"/>
</dbReference>
<dbReference type="SUPFAM" id="SSF57716">
    <property type="entry name" value="Glucocorticoid receptor-like (DNA-binding domain)"/>
    <property type="match status" value="1"/>
</dbReference>
<dbReference type="GO" id="GO:0008270">
    <property type="term" value="F:zinc ion binding"/>
    <property type="evidence" value="ECO:0007669"/>
    <property type="project" value="UniProtKB-KW"/>
</dbReference>
<dbReference type="Proteomes" id="UP001152607">
    <property type="component" value="Unassembled WGS sequence"/>
</dbReference>
<evidence type="ECO:0000256" key="2">
    <source>
        <dbReference type="PROSITE-ProRule" id="PRU00094"/>
    </source>
</evidence>
<feature type="region of interest" description="Disordered" evidence="3">
    <location>
        <begin position="1238"/>
        <end position="1285"/>
    </location>
</feature>
<gene>
    <name evidence="5" type="ORF">PDIGIT_LOCUS5726</name>
</gene>
<comment type="caution">
    <text evidence="5">The sequence shown here is derived from an EMBL/GenBank/DDBJ whole genome shotgun (WGS) entry which is preliminary data.</text>
</comment>
<dbReference type="CDD" id="cd00067">
    <property type="entry name" value="GAL4"/>
    <property type="match status" value="1"/>
</dbReference>
<evidence type="ECO:0000313" key="6">
    <source>
        <dbReference type="Proteomes" id="UP001152607"/>
    </source>
</evidence>
<feature type="compositionally biased region" description="Basic and acidic residues" evidence="3">
    <location>
        <begin position="1268"/>
        <end position="1285"/>
    </location>
</feature>
<feature type="compositionally biased region" description="Polar residues" evidence="3">
    <location>
        <begin position="539"/>
        <end position="558"/>
    </location>
</feature>
<sequence length="1285" mass="140245">MATTPYASFHAAPSSPVMQYTQSEGQPAEGIPRRLMRVKVLYTFDDQNKSNCLARLPNALSIPTVPLDEDTQIGVIELKTCIQAVVAASPELVAKLGHDYTVYAYDYSEYETPLVGQGMLSWLLASASATPNAPAEQSQTMVTGRVCNNILGLFSNGIKETLEVKLRLVPVPTSMQREYVENMERYHNLSKAVPQDLSDYNAWTEFLKANPTIRQLAQPVPVTSLQASDRRYSSGVDSFPDMQTPQAPGEDRKQSDYTWRYCNPHTTRPSNDTRASSPAISIASYQRHPPQRDSEHASQYVQDLNQGTPPRPASQASFRSEPASQLKHPLPYTNTGEEDGPPKKRAHISKAERPKKDTALYPNTDSLRVTASVAASVRNVRSNSHLPGLDHAKELPRAPTPRPTGILRCDRCRRIKKKCHNEGLGTVCQNCSKQPPGKRREVCEYLDDFGKPIVPSRTPAPSLTRHASMDAGSNPYGLSYETGTMSDIAAESGDEGKGRSPMETPMTLPSSPPPMPRRTVSPARSSPELPSLPPPPPSNDSGFVSDLSTTNEGVSTQEKIVAEREVVAVPKPKPRKKADNSKRKWNELVPGPPELLPRSYTPQPNPNGPYGRPRPVSSTLAPRNHGVNDTASLEPNAIASEDFMRSFQDHLNSSTSEGNGPTSTHPPPHAPVSQGLSVAPQNKPGSLDSNVLPTSHNTNNDPRKEGLSRSHTWSGGELITDLHGKPSKRPQRNYIQTKLQKALDAGDMPQYCHNCGQIDTPAWRRAFTRIQEDIPKDLQLSSKGNSITAYQVVEDDAANSKYRIFKMSLNDDERVAETYTPLVLCNPCGLYLQKNHALRPSELFQRAEETKETKRRRKAARLNASMQSRSDIDGMMSDAPNHNSEANVQDSQDPSETPASLDGLVEEEPNKTLPERSASAGAGQDGNDLPGSAAQAALLRAIRSSPAGLVGHKNSIIYKDADLTPKPTRRLLFPSPRQHGEKKLLSDNRPCQLSRAQTTPTKGTQTGTPEFGLEEVDKENCPPSELDDHHELSNLFGESPSPKTTHVSEPSESLAKTPTPTSRHNPLTPRPGADCVDRITPGRVSRTPRTGKRTVTLAPETPFTRQLNELLSEGMLSSPSRAIDFSDFSIFPTFATPGRNTNGAPFSDILTGEFSSDFPVPSSPPMTLGFSVFEDPTASTPNLWNSTGVFDGNEIMLGHNEGGVQNGVQGFNPDSNLFGMQGMSADFEVLIAQVAGAQDKSSNEQTANDKEQVEQNGTVEATTNKSTTSHEAHKLVTPEKPDKST</sequence>
<reference evidence="5" key="1">
    <citation type="submission" date="2023-01" db="EMBL/GenBank/DDBJ databases">
        <authorList>
            <person name="Van Ghelder C."/>
            <person name="Rancurel C."/>
        </authorList>
    </citation>
    <scope>NUCLEOTIDE SEQUENCE</scope>
    <source>
        <strain evidence="5">CNCM I-4278</strain>
    </source>
</reference>
<feature type="compositionally biased region" description="Polar residues" evidence="3">
    <location>
        <begin position="1041"/>
        <end position="1065"/>
    </location>
</feature>
<dbReference type="InterPro" id="IPR042403">
    <property type="entry name" value="Spt21/Ams2"/>
</dbReference>
<keyword evidence="2" id="KW-0863">Zinc-finger</keyword>
<dbReference type="PANTHER" id="PTHR39147">
    <property type="entry name" value="PROTEIN SPT21"/>
    <property type="match status" value="1"/>
</dbReference>
<dbReference type="PANTHER" id="PTHR39147:SF1">
    <property type="entry name" value="PROTEIN SPT21"/>
    <property type="match status" value="1"/>
</dbReference>
<keyword evidence="6" id="KW-1185">Reference proteome</keyword>
<organism evidence="5 6">
    <name type="scientific">Periconia digitata</name>
    <dbReference type="NCBI Taxonomy" id="1303443"/>
    <lineage>
        <taxon>Eukaryota</taxon>
        <taxon>Fungi</taxon>
        <taxon>Dikarya</taxon>
        <taxon>Ascomycota</taxon>
        <taxon>Pezizomycotina</taxon>
        <taxon>Dothideomycetes</taxon>
        <taxon>Pleosporomycetidae</taxon>
        <taxon>Pleosporales</taxon>
        <taxon>Massarineae</taxon>
        <taxon>Periconiaceae</taxon>
        <taxon>Periconia</taxon>
    </lineage>
</organism>
<dbReference type="InterPro" id="IPR057725">
    <property type="entry name" value="Ams2-SPT21_N"/>
</dbReference>
<dbReference type="InterPro" id="IPR001138">
    <property type="entry name" value="Zn2Cys6_DnaBD"/>
</dbReference>
<feature type="compositionally biased region" description="Polar residues" evidence="3">
    <location>
        <begin position="674"/>
        <end position="700"/>
    </location>
</feature>
<evidence type="ECO:0000256" key="3">
    <source>
        <dbReference type="SAM" id="MobiDB-lite"/>
    </source>
</evidence>
<dbReference type="GO" id="GO:0000981">
    <property type="term" value="F:DNA-binding transcription factor activity, RNA polymerase II-specific"/>
    <property type="evidence" value="ECO:0007669"/>
    <property type="project" value="InterPro"/>
</dbReference>
<feature type="region of interest" description="Disordered" evidence="3">
    <location>
        <begin position="220"/>
        <end position="360"/>
    </location>
</feature>
<feature type="compositionally biased region" description="Polar residues" evidence="3">
    <location>
        <begin position="1254"/>
        <end position="1267"/>
    </location>
</feature>
<proteinExistence type="predicted"/>
<evidence type="ECO:0000313" key="5">
    <source>
        <dbReference type="EMBL" id="CAI6332696.1"/>
    </source>
</evidence>
<feature type="region of interest" description="Disordered" evidence="3">
    <location>
        <begin position="846"/>
        <end position="931"/>
    </location>
</feature>
<accession>A0A9W4UD26</accession>
<feature type="compositionally biased region" description="Basic and acidic residues" evidence="3">
    <location>
        <begin position="349"/>
        <end position="358"/>
    </location>
</feature>
<dbReference type="EMBL" id="CAOQHR010000003">
    <property type="protein sequence ID" value="CAI6332696.1"/>
    <property type="molecule type" value="Genomic_DNA"/>
</dbReference>
<dbReference type="OrthoDB" id="3199820at2759"/>
<feature type="compositionally biased region" description="Low complexity" evidence="3">
    <location>
        <begin position="997"/>
        <end position="1009"/>
    </location>
</feature>
<keyword evidence="2" id="KW-0479">Metal-binding</keyword>
<keyword evidence="1" id="KW-0539">Nucleus</keyword>
<keyword evidence="2" id="KW-0862">Zinc</keyword>
<dbReference type="Gene3D" id="3.30.50.10">
    <property type="entry name" value="Erythroid Transcription Factor GATA-1, subunit A"/>
    <property type="match status" value="1"/>
</dbReference>
<feature type="region of interest" description="Disordered" evidence="3">
    <location>
        <begin position="973"/>
        <end position="1093"/>
    </location>
</feature>
<feature type="compositionally biased region" description="Polar residues" evidence="3">
    <location>
        <begin position="880"/>
        <end position="898"/>
    </location>
</feature>
<evidence type="ECO:0000256" key="1">
    <source>
        <dbReference type="ARBA" id="ARBA00023242"/>
    </source>
</evidence>
<feature type="compositionally biased region" description="Polar residues" evidence="3">
    <location>
        <begin position="297"/>
        <end position="318"/>
    </location>
</feature>
<feature type="region of interest" description="Disordered" evidence="3">
    <location>
        <begin position="450"/>
        <end position="730"/>
    </location>
</feature>
<dbReference type="PROSITE" id="PS50114">
    <property type="entry name" value="GATA_ZN_FINGER_2"/>
    <property type="match status" value="1"/>
</dbReference>
<dbReference type="InterPro" id="IPR000679">
    <property type="entry name" value="Znf_GATA"/>
</dbReference>
<protein>
    <recommendedName>
        <fullName evidence="4">GATA-type domain-containing protein</fullName>
    </recommendedName>
</protein>
<name>A0A9W4UD26_9PLEO</name>
<feature type="compositionally biased region" description="Polar residues" evidence="3">
    <location>
        <begin position="264"/>
        <end position="279"/>
    </location>
</feature>
<feature type="domain" description="GATA-type" evidence="4">
    <location>
        <begin position="824"/>
        <end position="851"/>
    </location>
</feature>
<dbReference type="InterPro" id="IPR013088">
    <property type="entry name" value="Znf_NHR/GATA"/>
</dbReference>